<dbReference type="GO" id="GO:0005509">
    <property type="term" value="F:calcium ion binding"/>
    <property type="evidence" value="ECO:0007669"/>
    <property type="project" value="InterPro"/>
</dbReference>
<evidence type="ECO:0000256" key="1">
    <source>
        <dbReference type="ARBA" id="ARBA00010768"/>
    </source>
</evidence>
<sequence length="1420" mass="148694">MAGFEDLLPGEIASKRKPGPAPMRAPAAGSTPTQQPPSAPAVVTSLPARPLSQSTSPGPADSSVDGVPDSKVDAWFQLADADGDGRVADSEARDFFLTSGLAPADLSKIWKLVKSPDVIAREGKGLSRHRFAQVLRLIALAQCSDYPFTQENAGAALHSNTWLDLHGVPLPPPRVGGLQAQQPAEGVDGQAAAEPAAPEQQQQPQQQQQPRPDSVGGAQGQADAADSASDASGAAGLLGGDLALSAGVAGSSGAAPAPYDYDDDDLFGLRALQVRAASHGASTSDEAAARAAALATDAAAAAAAEDTAAPSSGGMVRRMSRSIAVSDQNRIQRVHTGELEAPVAFEARLPPLQPKVSAKLTMLAAANGSLFAGPAVGGGLLQWGRPEGNMRRPLDVEGQHVRQGGKLSRLMSDLMYTYSSETNVATEDTDAAPAIEVHACDKGRASCCVLVDGAAQLLWVADKEGWVYAYDISGEPCMSLKAGHRAFQFQAHRVGYVTAMCRTPQGELWTGSSRGNMRVWELGEPALVGDTPEPPRSRELRKGFGERAHSGPVVALACPADGQLVWSASGKGVLLWDAACGAFLGMLQRSAPRFASQPSQAEMSPLAGVDVGLETDPITRYVVARPPSSDWPRITAEQEAWAAQTDNNINELMERVSIGGSKVVQGAGKAVKLLGKLARGLGGSAPAPAADAPKPSANRAPSSSSLAGAGSVPGPLTDDEAGYPHVSGMVGEIVTLVAPPGGGVWVAHKCGIVDRYTAAGQRLGSTDCGPAITAASVRDQEGGALRVFQAHAAAILSITQAGSRTYSLAADGSIKGWSSAVPHDADAHALASWDEQACTTFKRESLRVLCVTWNVGESKPEPGSPFFRWVHEAAFNTQLAVVGLQEIEMGSSSVALAAAKDAFSHKMQERGNTNAKFWSAGVLQALGGERHWHQVGLRQLSGMLVLVYARNHLRSSIGEVTTASVACGVLGVGGNKGAVAVEFSVHRRRIAVVCSHFAAHQGAVEARNSNYATICRQLTFSRRAWYAEEEAAAAAAATATPALAASKSKGPQGHYLGAAVFDDAADVDSDADSAAGFDPPAVPSPGATPVTEEVVQGEGMRDAEMLVWLGDFNYRIDGAYEAVKERAIRNELSPLLKLDQCRREMAFGRVFRGMREGCITFRPTYKFDKASANPFGYDTSEKRRIPAWCDRIFFRGTRPFPTPEALEGEGWAPLNEEDEVVVRALEYSCWADVTDSDHKPVYAVLEANLPVTNQAKKRGVCSQLLKECAAVALEGATDAAASLAPDHVKLHPSAMPRQMLLLRNDGSQPLLFAVSHGSGDTAAAAVAAAVARHGSEEEAAAVAAAHQLLEVRPVRGVVQPGKDQAIQVHLAGDEWALQGAEQAPEMSYRVCVGSEYSAGGEGNAPGSATLTFTATCLTHL</sequence>
<dbReference type="SMART" id="SM00320">
    <property type="entry name" value="WD40"/>
    <property type="match status" value="3"/>
</dbReference>
<reference evidence="5 6" key="1">
    <citation type="journal article" date="2010" name="Plant Cell">
        <title>The Chlorella variabilis NC64A genome reveals adaptation to photosymbiosis, coevolution with viruses, and cryptic sex.</title>
        <authorList>
            <person name="Blanc G."/>
            <person name="Duncan G."/>
            <person name="Agarkova I."/>
            <person name="Borodovsky M."/>
            <person name="Gurnon J."/>
            <person name="Kuo A."/>
            <person name="Lindquist E."/>
            <person name="Lucas S."/>
            <person name="Pangilinan J."/>
            <person name="Polle J."/>
            <person name="Salamov A."/>
            <person name="Terry A."/>
            <person name="Yamada T."/>
            <person name="Dunigan D.D."/>
            <person name="Grigoriev I.V."/>
            <person name="Claverie J.M."/>
            <person name="Van Etten J.L."/>
        </authorList>
    </citation>
    <scope>NUCLEOTIDE SEQUENCE [LARGE SCALE GENOMIC DNA]</scope>
    <source>
        <strain evidence="5 6">NC64A</strain>
    </source>
</reference>
<feature type="domain" description="EH" evidence="3">
    <location>
        <begin position="68"/>
        <end position="113"/>
    </location>
</feature>
<dbReference type="InterPro" id="IPR011047">
    <property type="entry name" value="Quinoprotein_ADH-like_sf"/>
</dbReference>
<dbReference type="KEGG" id="cvr:CHLNCDRAFT_138211"/>
<dbReference type="PANTHER" id="PTHR11200:SF300">
    <property type="entry name" value="TYPE II INOSITOL 1,4,5-TRISPHOSPHATE 5-PHOSPHATASE"/>
    <property type="match status" value="1"/>
</dbReference>
<feature type="compositionally biased region" description="Low complexity" evidence="2">
    <location>
        <begin position="684"/>
        <end position="715"/>
    </location>
</feature>
<dbReference type="InterPro" id="IPR000300">
    <property type="entry name" value="IPPc"/>
</dbReference>
<dbReference type="Gene3D" id="3.60.10.10">
    <property type="entry name" value="Endonuclease/exonuclease/phosphatase"/>
    <property type="match status" value="1"/>
</dbReference>
<evidence type="ECO:0000256" key="2">
    <source>
        <dbReference type="SAM" id="MobiDB-lite"/>
    </source>
</evidence>
<feature type="region of interest" description="Disordered" evidence="2">
    <location>
        <begin position="1"/>
        <end position="67"/>
    </location>
</feature>
<dbReference type="InterPro" id="IPR056454">
    <property type="entry name" value="Beta-prop_IP5PC_F"/>
</dbReference>
<dbReference type="Pfam" id="PF23754">
    <property type="entry name" value="Beta-prop_IP5PC_F"/>
    <property type="match status" value="1"/>
</dbReference>
<evidence type="ECO:0000313" key="6">
    <source>
        <dbReference type="Proteomes" id="UP000008141"/>
    </source>
</evidence>
<dbReference type="Gene3D" id="1.10.238.10">
    <property type="entry name" value="EF-hand"/>
    <property type="match status" value="1"/>
</dbReference>
<proteinExistence type="inferred from homology"/>
<dbReference type="GO" id="GO:0004439">
    <property type="term" value="F:phosphatidylinositol-4,5-bisphosphate 5-phosphatase activity"/>
    <property type="evidence" value="ECO:0007669"/>
    <property type="project" value="TreeGrafter"/>
</dbReference>
<dbReference type="eggNOG" id="KOG0998">
    <property type="taxonomic scope" value="Eukaryota"/>
</dbReference>
<dbReference type="InterPro" id="IPR002048">
    <property type="entry name" value="EF_hand_dom"/>
</dbReference>
<dbReference type="FunCoup" id="E1Z3T8">
    <property type="interactions" value="108"/>
</dbReference>
<dbReference type="InParanoid" id="E1Z3T8"/>
<accession>E1Z3T8</accession>
<feature type="region of interest" description="Disordered" evidence="2">
    <location>
        <begin position="684"/>
        <end position="720"/>
    </location>
</feature>
<organism evidence="6">
    <name type="scientific">Chlorella variabilis</name>
    <name type="common">Green alga</name>
    <dbReference type="NCBI Taxonomy" id="554065"/>
    <lineage>
        <taxon>Eukaryota</taxon>
        <taxon>Viridiplantae</taxon>
        <taxon>Chlorophyta</taxon>
        <taxon>core chlorophytes</taxon>
        <taxon>Trebouxiophyceae</taxon>
        <taxon>Chlorellales</taxon>
        <taxon>Chlorellaceae</taxon>
        <taxon>Chlorella clade</taxon>
        <taxon>Chlorella</taxon>
    </lineage>
</organism>
<dbReference type="EMBL" id="GL433836">
    <property type="protein sequence ID" value="EFN59232.1"/>
    <property type="molecule type" value="Genomic_DNA"/>
</dbReference>
<dbReference type="PROSITE" id="PS50222">
    <property type="entry name" value="EF_HAND_2"/>
    <property type="match status" value="1"/>
</dbReference>
<dbReference type="SMART" id="SM00128">
    <property type="entry name" value="IPPc"/>
    <property type="match status" value="1"/>
</dbReference>
<feature type="compositionally biased region" description="Low complexity" evidence="2">
    <location>
        <begin position="190"/>
        <end position="231"/>
    </location>
</feature>
<dbReference type="InterPro" id="IPR015943">
    <property type="entry name" value="WD40/YVTN_repeat-like_dom_sf"/>
</dbReference>
<dbReference type="Proteomes" id="UP000008141">
    <property type="component" value="Unassembled WGS sequence"/>
</dbReference>
<evidence type="ECO:0000259" key="4">
    <source>
        <dbReference type="PROSITE" id="PS50222"/>
    </source>
</evidence>
<dbReference type="OrthoDB" id="1925875at2759"/>
<dbReference type="SUPFAM" id="SSF56219">
    <property type="entry name" value="DNase I-like"/>
    <property type="match status" value="1"/>
</dbReference>
<name>E1Z3T8_CHLVA</name>
<dbReference type="SUPFAM" id="SSF47473">
    <property type="entry name" value="EF-hand"/>
    <property type="match status" value="1"/>
</dbReference>
<dbReference type="PANTHER" id="PTHR11200">
    <property type="entry name" value="INOSITOL 5-PHOSPHATASE"/>
    <property type="match status" value="1"/>
</dbReference>
<dbReference type="Gene3D" id="2.130.10.10">
    <property type="entry name" value="YVTN repeat-like/Quinoprotein amine dehydrogenase"/>
    <property type="match status" value="1"/>
</dbReference>
<dbReference type="InterPro" id="IPR036691">
    <property type="entry name" value="Endo/exonu/phosph_ase_sf"/>
</dbReference>
<dbReference type="SUPFAM" id="SSF50998">
    <property type="entry name" value="Quinoprotein alcohol dehydrogenase-like"/>
    <property type="match status" value="1"/>
</dbReference>
<feature type="region of interest" description="Disordered" evidence="2">
    <location>
        <begin position="173"/>
        <end position="231"/>
    </location>
</feature>
<dbReference type="Pfam" id="PF22669">
    <property type="entry name" value="Exo_endo_phos2"/>
    <property type="match status" value="1"/>
</dbReference>
<evidence type="ECO:0008006" key="7">
    <source>
        <dbReference type="Google" id="ProtNLM"/>
    </source>
</evidence>
<comment type="similarity">
    <text evidence="1">Belongs to the inositol polyphosphate 5-phosphatase family.</text>
</comment>
<evidence type="ECO:0000259" key="3">
    <source>
        <dbReference type="PROSITE" id="PS50031"/>
    </source>
</evidence>
<dbReference type="STRING" id="554065.E1Z3T8"/>
<dbReference type="InterPro" id="IPR000261">
    <property type="entry name" value="EH_dom"/>
</dbReference>
<evidence type="ECO:0000313" key="5">
    <source>
        <dbReference type="EMBL" id="EFN59232.1"/>
    </source>
</evidence>
<dbReference type="InterPro" id="IPR011992">
    <property type="entry name" value="EF-hand-dom_pair"/>
</dbReference>
<dbReference type="RefSeq" id="XP_005851334.1">
    <property type="nucleotide sequence ID" value="XM_005851272.1"/>
</dbReference>
<dbReference type="PROSITE" id="PS50031">
    <property type="entry name" value="EH"/>
    <property type="match status" value="1"/>
</dbReference>
<dbReference type="GO" id="GO:0046856">
    <property type="term" value="P:phosphatidylinositol dephosphorylation"/>
    <property type="evidence" value="ECO:0007669"/>
    <property type="project" value="InterPro"/>
</dbReference>
<keyword evidence="6" id="KW-1185">Reference proteome</keyword>
<dbReference type="GeneID" id="17358591"/>
<dbReference type="InterPro" id="IPR046985">
    <property type="entry name" value="IP5"/>
</dbReference>
<dbReference type="InterPro" id="IPR001680">
    <property type="entry name" value="WD40_rpt"/>
</dbReference>
<feature type="domain" description="EF-hand" evidence="4">
    <location>
        <begin position="67"/>
        <end position="102"/>
    </location>
</feature>
<protein>
    <recommendedName>
        <fullName evidence="7">EF-hand domain-containing protein</fullName>
    </recommendedName>
</protein>
<dbReference type="eggNOG" id="KOG0565">
    <property type="taxonomic scope" value="Eukaryota"/>
</dbReference>
<gene>
    <name evidence="5" type="ORF">CHLNCDRAFT_138211</name>
</gene>